<comment type="function">
    <text evidence="10">Component of the ERMES/MDM complex, which serves as a molecular tether to connect the endoplasmic reticulum (ER) and mitochondria. Components of this complex are involved in the control of mitochondrial shape and protein biogenesis, and function in nonvesicular lipid trafficking between the ER and mitochondria. MDM34 is required for the interaction of the ER-resident membrane protein MMM1 and the outer mitochondrial membrane-resident beta-barrel protein MDM10.</text>
</comment>
<evidence type="ECO:0000256" key="7">
    <source>
        <dbReference type="ARBA" id="ARBA00023121"/>
    </source>
</evidence>
<dbReference type="OMA" id="VFRAWSG"/>
<evidence type="ECO:0000313" key="14">
    <source>
        <dbReference type="Proteomes" id="UP000624244"/>
    </source>
</evidence>
<feature type="compositionally biased region" description="Polar residues" evidence="11">
    <location>
        <begin position="508"/>
        <end position="517"/>
    </location>
</feature>
<evidence type="ECO:0000256" key="2">
    <source>
        <dbReference type="ARBA" id="ARBA00022448"/>
    </source>
</evidence>
<dbReference type="Pfam" id="PF26545">
    <property type="entry name" value="Mdm34_N"/>
    <property type="match status" value="1"/>
</dbReference>
<keyword evidence="4 10" id="KW-0812">Transmembrane</keyword>
<evidence type="ECO:0000256" key="8">
    <source>
        <dbReference type="ARBA" id="ARBA00023128"/>
    </source>
</evidence>
<feature type="compositionally biased region" description="Basic and acidic residues" evidence="11">
    <location>
        <begin position="371"/>
        <end position="380"/>
    </location>
</feature>
<evidence type="ECO:0000256" key="10">
    <source>
        <dbReference type="HAMAP-Rule" id="MF_03105"/>
    </source>
</evidence>
<comment type="subcellular location">
    <subcellularLocation>
        <location evidence="1">Membrane</location>
    </subcellularLocation>
    <subcellularLocation>
        <location evidence="10">Mitochondrion outer membrane</location>
        <topology evidence="10">Multi-pass membrane protein</topology>
    </subcellularLocation>
    <text evidence="10">The ERMES/MDM complex localizes to a few discrete foci (around 10 per single cell), that represent mitochondria-endoplasmic reticulum junctions. These foci are often found next to mtDNA nucleoids.</text>
</comment>
<dbReference type="GO" id="GO:0032865">
    <property type="term" value="C:ERMES complex"/>
    <property type="evidence" value="ECO:0007669"/>
    <property type="project" value="UniProtKB-UniRule"/>
</dbReference>
<feature type="compositionally biased region" description="Polar residues" evidence="11">
    <location>
        <begin position="383"/>
        <end position="403"/>
    </location>
</feature>
<evidence type="ECO:0000256" key="5">
    <source>
        <dbReference type="ARBA" id="ARBA00022787"/>
    </source>
</evidence>
<name>A0A8H5ZDB9_COCSA</name>
<feature type="region of interest" description="Disordered" evidence="11">
    <location>
        <begin position="320"/>
        <end position="519"/>
    </location>
</feature>
<protein>
    <recommendedName>
        <fullName evidence="10">Mitochondrial distribution and morphology protein 34</fullName>
    </recommendedName>
</protein>
<dbReference type="EMBL" id="WNKQ01000011">
    <property type="protein sequence ID" value="KAF5848186.1"/>
    <property type="molecule type" value="Genomic_DNA"/>
</dbReference>
<dbReference type="PANTHER" id="PTHR28185">
    <property type="entry name" value="MITOCHONDRIAL DISTRIBUTION AND MORPHOLOGY PROTEIN 34"/>
    <property type="match status" value="1"/>
</dbReference>
<keyword evidence="6" id="KW-0445">Lipid transport</keyword>
<dbReference type="InterPro" id="IPR027536">
    <property type="entry name" value="MDM34"/>
</dbReference>
<keyword evidence="5 10" id="KW-1000">Mitochondrion outer membrane</keyword>
<keyword evidence="9 10" id="KW-0472">Membrane</keyword>
<keyword evidence="2" id="KW-0813">Transport</keyword>
<dbReference type="HAMAP" id="MF_03105">
    <property type="entry name" value="Mdm34"/>
    <property type="match status" value="1"/>
</dbReference>
<comment type="caution">
    <text evidence="13">The sequence shown here is derived from an EMBL/GenBank/DDBJ whole genome shotgun (WGS) entry which is preliminary data.</text>
</comment>
<dbReference type="AlphaFoldDB" id="A0A8H5ZDB9"/>
<feature type="compositionally biased region" description="Polar residues" evidence="11">
    <location>
        <begin position="320"/>
        <end position="343"/>
    </location>
</feature>
<keyword evidence="8 10" id="KW-0496">Mitochondrion</keyword>
<accession>A0A8H5ZDB9</accession>
<gene>
    <name evidence="10" type="primary">MDM34</name>
    <name evidence="13" type="ORF">GGP41_005610</name>
</gene>
<keyword evidence="3 10" id="KW-1134">Transmembrane beta strand</keyword>
<evidence type="ECO:0000256" key="11">
    <source>
        <dbReference type="SAM" id="MobiDB-lite"/>
    </source>
</evidence>
<reference evidence="13" key="1">
    <citation type="submission" date="2019-11" db="EMBL/GenBank/DDBJ databases">
        <title>Bipolaris sorokiniana Genome sequencing.</title>
        <authorList>
            <person name="Wang H."/>
        </authorList>
    </citation>
    <scope>NUCLEOTIDE SEQUENCE</scope>
</reference>
<evidence type="ECO:0000256" key="6">
    <source>
        <dbReference type="ARBA" id="ARBA00023055"/>
    </source>
</evidence>
<dbReference type="GO" id="GO:0015914">
    <property type="term" value="P:phospholipid transport"/>
    <property type="evidence" value="ECO:0007669"/>
    <property type="project" value="TreeGrafter"/>
</dbReference>
<feature type="region of interest" description="Disordered" evidence="11">
    <location>
        <begin position="565"/>
        <end position="612"/>
    </location>
</feature>
<evidence type="ECO:0000313" key="13">
    <source>
        <dbReference type="EMBL" id="KAF5848186.1"/>
    </source>
</evidence>
<evidence type="ECO:0000256" key="4">
    <source>
        <dbReference type="ARBA" id="ARBA00022692"/>
    </source>
</evidence>
<sequence length="612" mass="66645">MAFNFNWSPLIADTSRARDMLTTALNKSPKPPIIVDDIIVTELNLGTTPPELEILEIGDLAEDRFRGIFKMSYAGDAFLTLKTKVQANPLKTYLSTKPDFASPQPLAAASGLTIPLQITLSEIRLSGFVILVFSKQKGLTLVFRNDPLDSLKVSSTFDSIPFVRDYLQKEIEGQLRVLFMEDLPAIIHRLSHRMLSPEYREIDMEERLEGAKDTTAAIDPLASPPQDAVDAFGNPLDEAQISALSLDSGEIHASFSQKNILRLAALSESQRTLSLFTPGIRDAVFRAWAGHPDRPESGVATPALTQGSLSRIQSTFGSLKSGASSVASDSTGNETLSSRPTMVSSFSSSAGLSLSSARSRAGGMRKRKKRVVDLRKKDIPDSGVSTGENTPLQSAYASETSSVIPEEREAEDELATPPMSPTQPGVRFEGRRGSLDVGTPKRIPESKPVLEEPPAFGSLAPAPEFSKAPRPAKSKQSAPQHSLPFVHLEDPFISRGSRRPPISHNKLRQAQQSTSPLLRSLSFDKVSSLSALCSPPRALSPPNTNMACSSGGILEQAWMHKMAQEIARKVQEEKDRSSRQRPSNHTRTKTAPAGRSFWQNDDEIEAPPAYVA</sequence>
<dbReference type="PROSITE" id="PS51847">
    <property type="entry name" value="SMP"/>
    <property type="match status" value="1"/>
</dbReference>
<comment type="similarity">
    <text evidence="10">Belongs to the MDM34 family.</text>
</comment>
<dbReference type="PANTHER" id="PTHR28185:SF1">
    <property type="entry name" value="MITOCHONDRIAL DISTRIBUTION AND MORPHOLOGY PROTEIN 34"/>
    <property type="match status" value="1"/>
</dbReference>
<dbReference type="Proteomes" id="UP000624244">
    <property type="component" value="Unassembled WGS sequence"/>
</dbReference>
<evidence type="ECO:0000256" key="9">
    <source>
        <dbReference type="ARBA" id="ARBA00023136"/>
    </source>
</evidence>
<feature type="domain" description="SMP-LTD" evidence="12">
    <location>
        <begin position="1"/>
        <end position="205"/>
    </location>
</feature>
<evidence type="ECO:0000256" key="1">
    <source>
        <dbReference type="ARBA" id="ARBA00004370"/>
    </source>
</evidence>
<feature type="compositionally biased region" description="Low complexity" evidence="11">
    <location>
        <begin position="344"/>
        <end position="362"/>
    </location>
</feature>
<keyword evidence="7" id="KW-0446">Lipid-binding</keyword>
<dbReference type="InterPro" id="IPR031468">
    <property type="entry name" value="SMP_LBD"/>
</dbReference>
<dbReference type="GO" id="GO:0007005">
    <property type="term" value="P:mitochondrion organization"/>
    <property type="evidence" value="ECO:0007669"/>
    <property type="project" value="InterPro"/>
</dbReference>
<proteinExistence type="inferred from homology"/>
<comment type="subunit">
    <text evidence="10">Component of the ER-mitochondria encounter structure (ERMES) or MDM complex, composed of MMM1, MDM10, MDM12 and MDM34.</text>
</comment>
<organism evidence="13 14">
    <name type="scientific">Cochliobolus sativus</name>
    <name type="common">Common root rot and spot blotch fungus</name>
    <name type="synonym">Bipolaris sorokiniana</name>
    <dbReference type="NCBI Taxonomy" id="45130"/>
    <lineage>
        <taxon>Eukaryota</taxon>
        <taxon>Fungi</taxon>
        <taxon>Dikarya</taxon>
        <taxon>Ascomycota</taxon>
        <taxon>Pezizomycotina</taxon>
        <taxon>Dothideomycetes</taxon>
        <taxon>Pleosporomycetidae</taxon>
        <taxon>Pleosporales</taxon>
        <taxon>Pleosporineae</taxon>
        <taxon>Pleosporaceae</taxon>
        <taxon>Bipolaris</taxon>
    </lineage>
</organism>
<dbReference type="CDD" id="cd21673">
    <property type="entry name" value="SMP_Mdm34"/>
    <property type="match status" value="1"/>
</dbReference>
<feature type="compositionally biased region" description="Basic and acidic residues" evidence="11">
    <location>
        <begin position="565"/>
        <end position="578"/>
    </location>
</feature>
<dbReference type="GO" id="GO:1990456">
    <property type="term" value="P:mitochondrion-endoplasmic reticulum membrane tethering"/>
    <property type="evidence" value="ECO:0007669"/>
    <property type="project" value="TreeGrafter"/>
</dbReference>
<comment type="domain">
    <text evidence="10">Lacks alpha-helical transmembrane segments, suggesting that it resides in the membrane via beta-sheet conformations similar to those predicted for other outer membrane proteins and porin.</text>
</comment>
<evidence type="ECO:0000256" key="3">
    <source>
        <dbReference type="ARBA" id="ARBA00022452"/>
    </source>
</evidence>
<evidence type="ECO:0000259" key="12">
    <source>
        <dbReference type="PROSITE" id="PS51847"/>
    </source>
</evidence>
<dbReference type="InterPro" id="IPR058825">
    <property type="entry name" value="MDM34_N"/>
</dbReference>
<dbReference type="GO" id="GO:0008289">
    <property type="term" value="F:lipid binding"/>
    <property type="evidence" value="ECO:0007669"/>
    <property type="project" value="UniProtKB-KW"/>
</dbReference>